<reference evidence="4 5" key="1">
    <citation type="submission" date="2016-01" db="EMBL/GenBank/DDBJ databases">
        <title>Complete genome and mega plasmid sequence of Sphingomonas panacis DCY99 elicits systemic resistance in rice to Xanthomonas oryzae.</title>
        <authorList>
            <person name="Kim Y.J."/>
            <person name="Yang D.C."/>
            <person name="Sing P."/>
        </authorList>
    </citation>
    <scope>NUCLEOTIDE SEQUENCE [LARGE SCALE GENOMIC DNA]</scope>
    <source>
        <strain evidence="4 5">DCY99</strain>
    </source>
</reference>
<dbReference type="SUPFAM" id="SSF88659">
    <property type="entry name" value="Sigma3 and sigma4 domains of RNA polymerase sigma factors"/>
    <property type="match status" value="1"/>
</dbReference>
<dbReference type="PRINTS" id="PR00046">
    <property type="entry name" value="SIGMA70FCT"/>
</dbReference>
<dbReference type="GO" id="GO:0005886">
    <property type="term" value="C:plasma membrane"/>
    <property type="evidence" value="ECO:0007669"/>
    <property type="project" value="TreeGrafter"/>
</dbReference>
<dbReference type="InterPro" id="IPR007630">
    <property type="entry name" value="RNA_pol_sigma70_r4"/>
</dbReference>
<dbReference type="GO" id="GO:0006935">
    <property type="term" value="P:chemotaxis"/>
    <property type="evidence" value="ECO:0007669"/>
    <property type="project" value="InterPro"/>
</dbReference>
<organism evidence="4 5">
    <name type="scientific">Sphingomonas panacis</name>
    <dbReference type="NCBI Taxonomy" id="1560345"/>
    <lineage>
        <taxon>Bacteria</taxon>
        <taxon>Pseudomonadati</taxon>
        <taxon>Pseudomonadota</taxon>
        <taxon>Alphaproteobacteria</taxon>
        <taxon>Sphingomonadales</taxon>
        <taxon>Sphingomonadaceae</taxon>
        <taxon>Sphingomonas</taxon>
    </lineage>
</organism>
<feature type="domain" description="RNA polymerase sigma-70 region 4" evidence="2">
    <location>
        <begin position="280"/>
        <end position="320"/>
    </location>
</feature>
<dbReference type="STRING" id="1560345.AWL63_01840"/>
<name>A0A1B3Z646_9SPHN</name>
<dbReference type="Pfam" id="PF20560">
    <property type="entry name" value="MotA_N"/>
    <property type="match status" value="1"/>
</dbReference>
<dbReference type="GO" id="GO:0006352">
    <property type="term" value="P:DNA-templated transcription initiation"/>
    <property type="evidence" value="ECO:0007669"/>
    <property type="project" value="InterPro"/>
</dbReference>
<gene>
    <name evidence="4" type="ORF">AWL63_01840</name>
</gene>
<accession>A0A1B3Z646</accession>
<dbReference type="EMBL" id="CP014168">
    <property type="protein sequence ID" value="AOH82903.1"/>
    <property type="molecule type" value="Genomic_DNA"/>
</dbReference>
<dbReference type="KEGG" id="span:AWL63_01840"/>
<dbReference type="InterPro" id="IPR046786">
    <property type="entry name" value="MotA_N"/>
</dbReference>
<feature type="domain" description="Motility protein A N-terminal" evidence="3">
    <location>
        <begin position="5"/>
        <end position="95"/>
    </location>
</feature>
<proteinExistence type="predicted"/>
<evidence type="ECO:0000256" key="1">
    <source>
        <dbReference type="ARBA" id="ARBA00022779"/>
    </source>
</evidence>
<dbReference type="GO" id="GO:0003700">
    <property type="term" value="F:DNA-binding transcription factor activity"/>
    <property type="evidence" value="ECO:0007669"/>
    <property type="project" value="InterPro"/>
</dbReference>
<dbReference type="Gene3D" id="1.10.10.10">
    <property type="entry name" value="Winged helix-like DNA-binding domain superfamily/Winged helix DNA-binding domain"/>
    <property type="match status" value="1"/>
</dbReference>
<dbReference type="AlphaFoldDB" id="A0A1B3Z646"/>
<evidence type="ECO:0000313" key="5">
    <source>
        <dbReference type="Proteomes" id="UP000094256"/>
    </source>
</evidence>
<keyword evidence="1" id="KW-0283">Flagellar rotation</keyword>
<dbReference type="InterPro" id="IPR013324">
    <property type="entry name" value="RNA_pol_sigma_r3/r4-like"/>
</dbReference>
<keyword evidence="5" id="KW-1185">Reference proteome</keyword>
<dbReference type="InterPro" id="IPR036388">
    <property type="entry name" value="WH-like_DNA-bd_sf"/>
</dbReference>
<evidence type="ECO:0000259" key="2">
    <source>
        <dbReference type="Pfam" id="PF04545"/>
    </source>
</evidence>
<evidence type="ECO:0000313" key="4">
    <source>
        <dbReference type="EMBL" id="AOH82903.1"/>
    </source>
</evidence>
<dbReference type="Proteomes" id="UP000094256">
    <property type="component" value="Chromosome"/>
</dbReference>
<protein>
    <submittedName>
        <fullName evidence="4">Uncharacterized protein</fullName>
    </submittedName>
</protein>
<sequence length="418" mass="45493">MVNGVGFLLILGCVFGSFLMSGGKMAVILEALPHELMAIVGAAIGAFVVGNSFATVKNAGKGILRSFKGPRWKDSDFRDLLTLLFRLLSTFKKGGATGIEPHLDDPKSSKLFAPYPRLLADHHLIEFICDYDPTKAQFTTFINWQIRGELQSLRFRVMTDQRPSAKKVDATTVSLHAITTGDDGGEASLEAMLEDGGALARTEAGASDYLAQAAAASLIEAYIDQERAAGIAQLRKRPRPKRALRSEPLDSAAIAAQVPRARARGLCPIELEKLEQKLLRDKEIVERRVFDVTTLDDLGTDTGVTKERVRQITKRAARSIAELASADPRFAMMADYRRPKAPDARSRNAKPQIAATQILPPLGQPHNVLSRLVAITAPANGTMASMRRDEEPQDDIADAMIADASRTDSGVPGSRVWH</sequence>
<dbReference type="InterPro" id="IPR000943">
    <property type="entry name" value="RNA_pol_sigma70"/>
</dbReference>
<dbReference type="PANTHER" id="PTHR30433:SF4">
    <property type="entry name" value="MOTILITY PROTEIN A"/>
    <property type="match status" value="1"/>
</dbReference>
<dbReference type="InterPro" id="IPR047055">
    <property type="entry name" value="MotA-like"/>
</dbReference>
<dbReference type="Pfam" id="PF04545">
    <property type="entry name" value="Sigma70_r4"/>
    <property type="match status" value="1"/>
</dbReference>
<evidence type="ECO:0000259" key="3">
    <source>
        <dbReference type="Pfam" id="PF20560"/>
    </source>
</evidence>
<dbReference type="GO" id="GO:0071978">
    <property type="term" value="P:bacterial-type flagellum-dependent swarming motility"/>
    <property type="evidence" value="ECO:0007669"/>
    <property type="project" value="InterPro"/>
</dbReference>
<dbReference type="PANTHER" id="PTHR30433">
    <property type="entry name" value="CHEMOTAXIS PROTEIN MOTA"/>
    <property type="match status" value="1"/>
</dbReference>